<sequence length="105" mass="11868">MDWEEDRYGVYVVPILTSSTVQHFYVYSDSGAVFILRVSNEMRSTDIQELAECAGASEFGISILFVSSMKKICSWGFVTNNVLLIGWKLEQVCKKLKRTASFSPL</sequence>
<organism evidence="1 2">
    <name type="scientific">Opisthorchis viverrini</name>
    <name type="common">Southeast Asian liver fluke</name>
    <dbReference type="NCBI Taxonomy" id="6198"/>
    <lineage>
        <taxon>Eukaryota</taxon>
        <taxon>Metazoa</taxon>
        <taxon>Spiralia</taxon>
        <taxon>Lophotrochozoa</taxon>
        <taxon>Platyhelminthes</taxon>
        <taxon>Trematoda</taxon>
        <taxon>Digenea</taxon>
        <taxon>Opisthorchiida</taxon>
        <taxon>Opisthorchiata</taxon>
        <taxon>Opisthorchiidae</taxon>
        <taxon>Opisthorchis</taxon>
    </lineage>
</organism>
<evidence type="ECO:0000313" key="1">
    <source>
        <dbReference type="EMBL" id="KER19172.1"/>
    </source>
</evidence>
<dbReference type="Proteomes" id="UP000054324">
    <property type="component" value="Unassembled WGS sequence"/>
</dbReference>
<dbReference type="AlphaFoldDB" id="A0A074Z136"/>
<protein>
    <submittedName>
        <fullName evidence="1">Uncharacterized protein</fullName>
    </submittedName>
</protein>
<keyword evidence="2" id="KW-1185">Reference proteome</keyword>
<proteinExistence type="predicted"/>
<dbReference type="EMBL" id="KL597301">
    <property type="protein sequence ID" value="KER19172.1"/>
    <property type="molecule type" value="Genomic_DNA"/>
</dbReference>
<dbReference type="CTD" id="20326134"/>
<reference evidence="1 2" key="1">
    <citation type="submission" date="2013-11" db="EMBL/GenBank/DDBJ databases">
        <title>Opisthorchis viverrini - life in the bile duct.</title>
        <authorList>
            <person name="Young N.D."/>
            <person name="Nagarajan N."/>
            <person name="Lin S.J."/>
            <person name="Korhonen P.K."/>
            <person name="Jex A.R."/>
            <person name="Hall R.S."/>
            <person name="Safavi-Hemami H."/>
            <person name="Kaewkong W."/>
            <person name="Bertrand D."/>
            <person name="Gao S."/>
            <person name="Seet Q."/>
            <person name="Wongkham S."/>
            <person name="Teh B.T."/>
            <person name="Wongkham C."/>
            <person name="Intapan P.M."/>
            <person name="Maleewong W."/>
            <person name="Yang X."/>
            <person name="Hu M."/>
            <person name="Wang Z."/>
            <person name="Hofmann A."/>
            <person name="Sternberg P.W."/>
            <person name="Tan P."/>
            <person name="Wang J."/>
            <person name="Gasser R.B."/>
        </authorList>
    </citation>
    <scope>NUCLEOTIDE SEQUENCE [LARGE SCALE GENOMIC DNA]</scope>
</reference>
<evidence type="ECO:0000313" key="2">
    <source>
        <dbReference type="Proteomes" id="UP000054324"/>
    </source>
</evidence>
<gene>
    <name evidence="1" type="ORF">T265_11966</name>
</gene>
<dbReference type="KEGG" id="ovi:T265_11966"/>
<accession>A0A074Z136</accession>
<dbReference type="RefSeq" id="XP_009177082.1">
    <property type="nucleotide sequence ID" value="XM_009178818.1"/>
</dbReference>
<dbReference type="GeneID" id="20326134"/>
<name>A0A074Z136_OPIVI</name>